<evidence type="ECO:0000313" key="2">
    <source>
        <dbReference type="EMBL" id="KAK8933820.1"/>
    </source>
</evidence>
<dbReference type="InterPro" id="IPR007573">
    <property type="entry name" value="QWRF"/>
</dbReference>
<feature type="domain" description="Reverse transcriptase Ty1/copia-type" evidence="1">
    <location>
        <begin position="11"/>
        <end position="86"/>
    </location>
</feature>
<dbReference type="Pfam" id="PF04484">
    <property type="entry name" value="QWRF"/>
    <property type="match status" value="1"/>
</dbReference>
<dbReference type="SUPFAM" id="SSF56672">
    <property type="entry name" value="DNA/RNA polymerases"/>
    <property type="match status" value="1"/>
</dbReference>
<dbReference type="PANTHER" id="PTHR11439:SF470">
    <property type="entry name" value="CYSTEINE-RICH RLK (RECEPTOR-LIKE PROTEIN KINASE) 8"/>
    <property type="match status" value="1"/>
</dbReference>
<dbReference type="CDD" id="cd09272">
    <property type="entry name" value="RNase_HI_RT_Ty1"/>
    <property type="match status" value="1"/>
</dbReference>
<gene>
    <name evidence="2" type="ORF">KSP39_PZI015242</name>
</gene>
<accession>A0AAP0B9R8</accession>
<name>A0AAP0B9R8_9ASPA</name>
<evidence type="ECO:0000259" key="1">
    <source>
        <dbReference type="Pfam" id="PF07727"/>
    </source>
</evidence>
<reference evidence="2 3" key="1">
    <citation type="journal article" date="2022" name="Nat. Plants">
        <title>Genomes of leafy and leafless Platanthera orchids illuminate the evolution of mycoheterotrophy.</title>
        <authorList>
            <person name="Li M.H."/>
            <person name="Liu K.W."/>
            <person name="Li Z."/>
            <person name="Lu H.C."/>
            <person name="Ye Q.L."/>
            <person name="Zhang D."/>
            <person name="Wang J.Y."/>
            <person name="Li Y.F."/>
            <person name="Zhong Z.M."/>
            <person name="Liu X."/>
            <person name="Yu X."/>
            <person name="Liu D.K."/>
            <person name="Tu X.D."/>
            <person name="Liu B."/>
            <person name="Hao Y."/>
            <person name="Liao X.Y."/>
            <person name="Jiang Y.T."/>
            <person name="Sun W.H."/>
            <person name="Chen J."/>
            <person name="Chen Y.Q."/>
            <person name="Ai Y."/>
            <person name="Zhai J.W."/>
            <person name="Wu S.S."/>
            <person name="Zhou Z."/>
            <person name="Hsiao Y.Y."/>
            <person name="Wu W.L."/>
            <person name="Chen Y.Y."/>
            <person name="Lin Y.F."/>
            <person name="Hsu J.L."/>
            <person name="Li C.Y."/>
            <person name="Wang Z.W."/>
            <person name="Zhao X."/>
            <person name="Zhong W.Y."/>
            <person name="Ma X.K."/>
            <person name="Ma L."/>
            <person name="Huang J."/>
            <person name="Chen G.Z."/>
            <person name="Huang M.Z."/>
            <person name="Huang L."/>
            <person name="Peng D.H."/>
            <person name="Luo Y.B."/>
            <person name="Zou S.Q."/>
            <person name="Chen S.P."/>
            <person name="Lan S."/>
            <person name="Tsai W.C."/>
            <person name="Van de Peer Y."/>
            <person name="Liu Z.J."/>
        </authorList>
    </citation>
    <scope>NUCLEOTIDE SEQUENCE [LARGE SCALE GENOMIC DNA]</scope>
    <source>
        <strain evidence="2">Lor287</strain>
    </source>
</reference>
<protein>
    <recommendedName>
        <fullName evidence="1">Reverse transcriptase Ty1/copia-type domain-containing protein</fullName>
    </recommendedName>
</protein>
<comment type="caution">
    <text evidence="2">The sequence shown here is derived from an EMBL/GenBank/DDBJ whole genome shotgun (WGS) entry which is preliminary data.</text>
</comment>
<keyword evidence="3" id="KW-1185">Reference proteome</keyword>
<dbReference type="InterPro" id="IPR013103">
    <property type="entry name" value="RVT_2"/>
</dbReference>
<proteinExistence type="predicted"/>
<dbReference type="Pfam" id="PF07727">
    <property type="entry name" value="RVT_2"/>
    <property type="match status" value="1"/>
</dbReference>
<evidence type="ECO:0000313" key="3">
    <source>
        <dbReference type="Proteomes" id="UP001418222"/>
    </source>
</evidence>
<dbReference type="Proteomes" id="UP001418222">
    <property type="component" value="Unassembled WGS sequence"/>
</dbReference>
<dbReference type="InterPro" id="IPR043502">
    <property type="entry name" value="DNA/RNA_pol_sf"/>
</dbReference>
<organism evidence="2 3">
    <name type="scientific">Platanthera zijinensis</name>
    <dbReference type="NCBI Taxonomy" id="2320716"/>
    <lineage>
        <taxon>Eukaryota</taxon>
        <taxon>Viridiplantae</taxon>
        <taxon>Streptophyta</taxon>
        <taxon>Embryophyta</taxon>
        <taxon>Tracheophyta</taxon>
        <taxon>Spermatophyta</taxon>
        <taxon>Magnoliopsida</taxon>
        <taxon>Liliopsida</taxon>
        <taxon>Asparagales</taxon>
        <taxon>Orchidaceae</taxon>
        <taxon>Orchidoideae</taxon>
        <taxon>Orchideae</taxon>
        <taxon>Orchidinae</taxon>
        <taxon>Platanthera</taxon>
    </lineage>
</organism>
<dbReference type="EMBL" id="JBBWWQ010000013">
    <property type="protein sequence ID" value="KAK8933820.1"/>
    <property type="molecule type" value="Genomic_DNA"/>
</dbReference>
<sequence>MDEEMSALWANQTWDLSPFSSGQTCVGCKWVFALKQGPDGTVQCLKARLVARGFIQQGLDYDEAFSPVTKLNTVRVLISLVVHLHWFETTGESLACCLKKSLYGLKQSSRSWTWETFVTFLVSRWLGDLMDWCYLKESTVLTCCMMRATLDARLSTLPWIVITSYSDLLLPNSEYYHRLVGKLIYLTFTRPDISFAVGNVSRFMHEPRISHLQAVERILRYLKTAPGHGLVYKPSSSPLSLSAYCNADYVGSLDDRRSTSGYCTYFGGHFITWRSKKQSIVARSSAEAEYCSMATVVSKLTWLEGLLDDLGVKLSASATLFCDSQTVIHIAKNPVFHERTKHIEVDCHFIREKVKLKKIELMHVPATEQVADILTKALPRPLYYQFLSKLGAYDLYAPACGRVLNDIYEWFNFESEYSCSLSRAIEALKACTLHLPVVNGAHAELKDIKDAVGSAIDVMQAMGASVCSLLPKWADPRWWRIGGFGCVDRRSEVDPVERWWRGGCPRLEGVKRAGNEKIRPLGKRSGRSSVNSKQLWEWDFLGISVAGNGGGEVENDGGGRVYLGEEFCGLGVVT</sequence>
<dbReference type="AlphaFoldDB" id="A0AAP0B9R8"/>
<dbReference type="PANTHER" id="PTHR11439">
    <property type="entry name" value="GAG-POL-RELATED RETROTRANSPOSON"/>
    <property type="match status" value="1"/>
</dbReference>